<dbReference type="GO" id="GO:0043139">
    <property type="term" value="F:5'-3' DNA helicase activity"/>
    <property type="evidence" value="ECO:0007669"/>
    <property type="project" value="UniProtKB-UniRule"/>
</dbReference>
<keyword evidence="3" id="KW-0238">DNA-binding</keyword>
<sequence>MKCRFQSKIFQNEANGYTIAAYWTADPSIPNEARKKPAGNGFIITAVGNDLPMIKNLTYELTGYWVNNPKYGTQFEVETHMEIVKRTKEGIIGYLSSGAIRGIGEKTAQAIFDRFGLDALEIMEQHPEELLAIRGINEKKLDEIKSAYNENQCFRELMTFLAPYKITSSQVKKILLEFGSMAPEIIRQRPYKLCEIKGFGFLTVDKIAKKFNANLNDPIRIAGGISYLMKKAASEGALYLYQKSLISKALELLNAELPQQAVNERQIQRVLYQLALQRDLIVEGNRIYEYGFYEMERETAKMLVAHLLDKVPLYNVEKELEEAQQVLNIRLSEAQAKAVRMTFAHPVSIITGGPGTGKTTVLKVILYIQKQLCDDQVQLMAPTGRAARRMAESTGEENASTMHSALGLAGDDEFNEDFEYLDSNFLCVDEFSMVDMRLAYEFFRHIKRNVRILCIGDADQLPSVGPGEVFRQLIECGLIPVTVLDLVYRQAEHIRIYENAQRIKDNTGALHTGDDFQILDCSGAEETAALVQKVFRQELQDKSIDDVQVLTPYRKRGAASVNELNQVLREIVNPQDSRKRTMTVGKRKFREGDKVIQTKNRDLVSNGDMGIIRQFFLDEEGRKKAKLLFSDDREMIYSAEDMDEVELAYATTVHKSQGSEYPVVILPWIKGFYTMLKRPILYTAVTRAKEKLIIVGEQAALYQAIRTDNRGMRNTILAKRIVAEYHTATENVQETDCEQLKLAI</sequence>
<feature type="domain" description="UvrD-like helicase C-terminal" evidence="4">
    <location>
        <begin position="647"/>
        <end position="695"/>
    </location>
</feature>
<proteinExistence type="inferred from homology"/>
<dbReference type="GO" id="GO:0005524">
    <property type="term" value="F:ATP binding"/>
    <property type="evidence" value="ECO:0007669"/>
    <property type="project" value="UniProtKB-UniRule"/>
</dbReference>
<name>A0A938X1D0_9CLOT</name>
<accession>A0A938X1D0</accession>
<dbReference type="Proteomes" id="UP000713880">
    <property type="component" value="Unassembled WGS sequence"/>
</dbReference>
<dbReference type="GO" id="GO:0003677">
    <property type="term" value="F:DNA binding"/>
    <property type="evidence" value="ECO:0007669"/>
    <property type="project" value="UniProtKB-UniRule"/>
</dbReference>
<keyword evidence="3" id="KW-0378">Hydrolase</keyword>
<dbReference type="Pfam" id="PF18335">
    <property type="entry name" value="SH3_13"/>
    <property type="match status" value="1"/>
</dbReference>
<dbReference type="EMBL" id="JACJLV010000007">
    <property type="protein sequence ID" value="MBM6826183.1"/>
    <property type="molecule type" value="Genomic_DNA"/>
</dbReference>
<keyword evidence="9" id="KW-1185">Reference proteome</keyword>
<evidence type="ECO:0000259" key="4">
    <source>
        <dbReference type="Pfam" id="PF13538"/>
    </source>
</evidence>
<reference evidence="8" key="1">
    <citation type="submission" date="2020-08" db="EMBL/GenBank/DDBJ databases">
        <authorList>
            <person name="Cejkova D."/>
            <person name="Kubasova T."/>
            <person name="Jahodarova E."/>
            <person name="Rychlik I."/>
        </authorList>
    </citation>
    <scope>NUCLEOTIDE SEQUENCE</scope>
    <source>
        <strain evidence="8">An420c</strain>
    </source>
</reference>
<feature type="domain" description="ATP-dependent RecD2 DNA helicase OB-fold" evidence="7">
    <location>
        <begin position="2"/>
        <end position="82"/>
    </location>
</feature>
<dbReference type="NCBIfam" id="TIGR01448">
    <property type="entry name" value="recD_rel"/>
    <property type="match status" value="1"/>
</dbReference>
<feature type="domain" description="ATP-dependent RecD2 DNA helicase-like helix-hairpin-helix" evidence="5">
    <location>
        <begin position="150"/>
        <end position="239"/>
    </location>
</feature>
<dbReference type="Pfam" id="PF14520">
    <property type="entry name" value="HHH_5"/>
    <property type="match status" value="1"/>
</dbReference>
<dbReference type="GO" id="GO:0017116">
    <property type="term" value="F:single-stranded DNA helicase activity"/>
    <property type="evidence" value="ECO:0007669"/>
    <property type="project" value="TreeGrafter"/>
</dbReference>
<keyword evidence="3" id="KW-0413">Isomerase</keyword>
<keyword evidence="1 3" id="KW-0547">Nucleotide-binding</keyword>
<protein>
    <recommendedName>
        <fullName evidence="3">ATP-dependent RecD2 DNA helicase</fullName>
        <ecNumber evidence="3">5.6.2.3</ecNumber>
    </recommendedName>
    <alternativeName>
        <fullName evidence="3">DNA 5'-3' helicase subunit RecD2</fullName>
    </alternativeName>
</protein>
<feature type="domain" description="ATP-dependent RecD2 DNA helicase SH3" evidence="6">
    <location>
        <begin position="564"/>
        <end position="620"/>
    </location>
</feature>
<gene>
    <name evidence="3" type="primary">recD2</name>
    <name evidence="8" type="ORF">H6A13_03555</name>
</gene>
<dbReference type="RefSeq" id="WP_204908243.1">
    <property type="nucleotide sequence ID" value="NZ_JACJLV010000007.1"/>
</dbReference>
<dbReference type="GO" id="GO:0006310">
    <property type="term" value="P:DNA recombination"/>
    <property type="evidence" value="ECO:0007669"/>
    <property type="project" value="InterPro"/>
</dbReference>
<dbReference type="InterPro" id="IPR027417">
    <property type="entry name" value="P-loop_NTPase"/>
</dbReference>
<dbReference type="GO" id="GO:0016787">
    <property type="term" value="F:hydrolase activity"/>
    <property type="evidence" value="ECO:0007669"/>
    <property type="project" value="UniProtKB-KW"/>
</dbReference>
<dbReference type="Gene3D" id="1.10.150.20">
    <property type="entry name" value="5' to 3' exonuclease, C-terminal subdomain"/>
    <property type="match status" value="1"/>
</dbReference>
<dbReference type="Gene3D" id="3.40.50.300">
    <property type="entry name" value="P-loop containing nucleotide triphosphate hydrolases"/>
    <property type="match status" value="2"/>
</dbReference>
<evidence type="ECO:0000259" key="5">
    <source>
        <dbReference type="Pfam" id="PF14490"/>
    </source>
</evidence>
<dbReference type="Gene3D" id="2.30.30.940">
    <property type="match status" value="1"/>
</dbReference>
<dbReference type="Pfam" id="PF14490">
    <property type="entry name" value="HHH_RecD2"/>
    <property type="match status" value="1"/>
</dbReference>
<dbReference type="Gene3D" id="1.10.10.2220">
    <property type="match status" value="1"/>
</dbReference>
<evidence type="ECO:0000259" key="6">
    <source>
        <dbReference type="Pfam" id="PF18335"/>
    </source>
</evidence>
<dbReference type="SUPFAM" id="SSF47781">
    <property type="entry name" value="RuvA domain 2-like"/>
    <property type="match status" value="1"/>
</dbReference>
<evidence type="ECO:0000256" key="1">
    <source>
        <dbReference type="ARBA" id="ARBA00022741"/>
    </source>
</evidence>
<dbReference type="CDD" id="cd18809">
    <property type="entry name" value="SF1_C_RecD"/>
    <property type="match status" value="1"/>
</dbReference>
<keyword evidence="3 8" id="KW-0347">Helicase</keyword>
<dbReference type="InterPro" id="IPR027785">
    <property type="entry name" value="UvrD-like_helicase_C"/>
</dbReference>
<dbReference type="GO" id="GO:0009338">
    <property type="term" value="C:exodeoxyribonuclease V complex"/>
    <property type="evidence" value="ECO:0007669"/>
    <property type="project" value="TreeGrafter"/>
</dbReference>
<dbReference type="InterPro" id="IPR055446">
    <property type="entry name" value="RecD2_N_OB"/>
</dbReference>
<comment type="function">
    <text evidence="3">DNA-dependent ATPase and ATP-dependent 5'-3' DNA helicase. Has no activity on blunt DNA or DNA with 3'-overhangs, requires at least 10 bases of 5'-ssDNA for helicase activity.</text>
</comment>
<feature type="binding site" evidence="3">
    <location>
        <begin position="355"/>
        <end position="359"/>
    </location>
    <ligand>
        <name>ATP</name>
        <dbReference type="ChEBI" id="CHEBI:30616"/>
    </ligand>
</feature>
<evidence type="ECO:0000259" key="7">
    <source>
        <dbReference type="Pfam" id="PF23139"/>
    </source>
</evidence>
<comment type="similarity">
    <text evidence="3">Belongs to the RecD family. RecD2 subfamily.</text>
</comment>
<evidence type="ECO:0000256" key="2">
    <source>
        <dbReference type="ARBA" id="ARBA00022840"/>
    </source>
</evidence>
<dbReference type="PANTHER" id="PTHR43788">
    <property type="entry name" value="DNA2/NAM7 HELICASE FAMILY MEMBER"/>
    <property type="match status" value="1"/>
</dbReference>
<dbReference type="CDD" id="cd17933">
    <property type="entry name" value="DEXSc_RecD-like"/>
    <property type="match status" value="1"/>
</dbReference>
<dbReference type="SUPFAM" id="SSF52540">
    <property type="entry name" value="P-loop containing nucleoside triphosphate hydrolases"/>
    <property type="match status" value="1"/>
</dbReference>
<evidence type="ECO:0000313" key="9">
    <source>
        <dbReference type="Proteomes" id="UP000713880"/>
    </source>
</evidence>
<dbReference type="InterPro" id="IPR041451">
    <property type="entry name" value="RecD2_SH13"/>
</dbReference>
<dbReference type="HAMAP" id="MF_01488">
    <property type="entry name" value="RecD2"/>
    <property type="match status" value="1"/>
</dbReference>
<dbReference type="InterPro" id="IPR029493">
    <property type="entry name" value="RecD2-like_HHH"/>
</dbReference>
<dbReference type="Pfam" id="PF13245">
    <property type="entry name" value="AAA_19"/>
    <property type="match status" value="1"/>
</dbReference>
<reference evidence="8" key="2">
    <citation type="journal article" date="2021" name="Sci. Rep.">
        <title>The distribution of antibiotic resistance genes in chicken gut microbiota commensals.</title>
        <authorList>
            <person name="Juricova H."/>
            <person name="Matiasovicova J."/>
            <person name="Kubasova T."/>
            <person name="Cejkova D."/>
            <person name="Rychlik I."/>
        </authorList>
    </citation>
    <scope>NUCLEOTIDE SEQUENCE</scope>
    <source>
        <strain evidence="8">An420c</strain>
    </source>
</reference>
<dbReference type="AlphaFoldDB" id="A0A938X1D0"/>
<dbReference type="PANTHER" id="PTHR43788:SF6">
    <property type="entry name" value="DNA HELICASE B"/>
    <property type="match status" value="1"/>
</dbReference>
<dbReference type="EC" id="5.6.2.3" evidence="3"/>
<dbReference type="InterPro" id="IPR006345">
    <property type="entry name" value="RecD2"/>
</dbReference>
<evidence type="ECO:0000313" key="8">
    <source>
        <dbReference type="EMBL" id="MBM6826183.1"/>
    </source>
</evidence>
<comment type="caution">
    <text evidence="8">The sequence shown here is derived from an EMBL/GenBank/DDBJ whole genome shotgun (WGS) entry which is preliminary data.</text>
</comment>
<evidence type="ECO:0000256" key="3">
    <source>
        <dbReference type="HAMAP-Rule" id="MF_01488"/>
    </source>
</evidence>
<comment type="catalytic activity">
    <reaction evidence="3">
        <text>ATP + H2O = ADP + phosphate + H(+)</text>
        <dbReference type="Rhea" id="RHEA:13065"/>
        <dbReference type="ChEBI" id="CHEBI:15377"/>
        <dbReference type="ChEBI" id="CHEBI:15378"/>
        <dbReference type="ChEBI" id="CHEBI:30616"/>
        <dbReference type="ChEBI" id="CHEBI:43474"/>
        <dbReference type="ChEBI" id="CHEBI:456216"/>
        <dbReference type="EC" id="5.6.2.3"/>
    </reaction>
</comment>
<organism evidence="8 9">
    <name type="scientific">Mordavella massiliensis</name>
    <dbReference type="NCBI Taxonomy" id="1871024"/>
    <lineage>
        <taxon>Bacteria</taxon>
        <taxon>Bacillati</taxon>
        <taxon>Bacillota</taxon>
        <taxon>Clostridia</taxon>
        <taxon>Eubacteriales</taxon>
        <taxon>Clostridiaceae</taxon>
        <taxon>Mordavella</taxon>
    </lineage>
</organism>
<dbReference type="Pfam" id="PF13538">
    <property type="entry name" value="UvrD_C_2"/>
    <property type="match status" value="1"/>
</dbReference>
<dbReference type="InterPro" id="IPR050534">
    <property type="entry name" value="Coronavir_polyprotein_1ab"/>
</dbReference>
<dbReference type="Pfam" id="PF23139">
    <property type="entry name" value="OB_YrrC"/>
    <property type="match status" value="1"/>
</dbReference>
<keyword evidence="2 3" id="KW-0067">ATP-binding</keyword>
<dbReference type="InterPro" id="IPR010994">
    <property type="entry name" value="RuvA_2-like"/>
</dbReference>